<evidence type="ECO:0000313" key="4">
    <source>
        <dbReference type="Proteomes" id="UP000515123"/>
    </source>
</evidence>
<dbReference type="GeneID" id="109714075"/>
<proteinExistence type="predicted"/>
<accession>A0A6P5FDR5</accession>
<dbReference type="Proteomes" id="UP000515123">
    <property type="component" value="Linkage group 8"/>
</dbReference>
<feature type="domain" description="FHA" evidence="3">
    <location>
        <begin position="116"/>
        <end position="178"/>
    </location>
</feature>
<gene>
    <name evidence="5" type="primary">LOC109714075</name>
</gene>
<evidence type="ECO:0000256" key="1">
    <source>
        <dbReference type="SAM" id="Coils"/>
    </source>
</evidence>
<feature type="region of interest" description="Disordered" evidence="2">
    <location>
        <begin position="608"/>
        <end position="657"/>
    </location>
</feature>
<evidence type="ECO:0000313" key="5">
    <source>
        <dbReference type="RefSeq" id="XP_020094074.1"/>
    </source>
</evidence>
<dbReference type="RefSeq" id="XP_020094074.1">
    <property type="nucleotide sequence ID" value="XM_020238485.1"/>
</dbReference>
<feature type="compositionally biased region" description="Acidic residues" evidence="2">
    <location>
        <begin position="878"/>
        <end position="893"/>
    </location>
</feature>
<feature type="compositionally biased region" description="Polar residues" evidence="2">
    <location>
        <begin position="648"/>
        <end position="657"/>
    </location>
</feature>
<feature type="compositionally biased region" description="Acidic residues" evidence="2">
    <location>
        <begin position="902"/>
        <end position="934"/>
    </location>
</feature>
<name>A0A6P5FDR5_ANACO</name>
<feature type="compositionally biased region" description="Basic and acidic residues" evidence="2">
    <location>
        <begin position="629"/>
        <end position="644"/>
    </location>
</feature>
<dbReference type="InterPro" id="IPR000253">
    <property type="entry name" value="FHA_dom"/>
</dbReference>
<organism evidence="4 5">
    <name type="scientific">Ananas comosus</name>
    <name type="common">Pineapple</name>
    <name type="synonym">Ananas ananas</name>
    <dbReference type="NCBI Taxonomy" id="4615"/>
    <lineage>
        <taxon>Eukaryota</taxon>
        <taxon>Viridiplantae</taxon>
        <taxon>Streptophyta</taxon>
        <taxon>Embryophyta</taxon>
        <taxon>Tracheophyta</taxon>
        <taxon>Spermatophyta</taxon>
        <taxon>Magnoliopsida</taxon>
        <taxon>Liliopsida</taxon>
        <taxon>Poales</taxon>
        <taxon>Bromeliaceae</taxon>
        <taxon>Bromelioideae</taxon>
        <taxon>Ananas</taxon>
    </lineage>
</organism>
<feature type="region of interest" description="Disordered" evidence="2">
    <location>
        <begin position="784"/>
        <end position="813"/>
    </location>
</feature>
<feature type="region of interest" description="Disordered" evidence="2">
    <location>
        <begin position="864"/>
        <end position="934"/>
    </location>
</feature>
<keyword evidence="4" id="KW-1185">Reference proteome</keyword>
<feature type="coiled-coil region" evidence="1">
    <location>
        <begin position="263"/>
        <end position="529"/>
    </location>
</feature>
<dbReference type="InterPro" id="IPR008984">
    <property type="entry name" value="SMAD_FHA_dom_sf"/>
</dbReference>
<evidence type="ECO:0000256" key="2">
    <source>
        <dbReference type="SAM" id="MobiDB-lite"/>
    </source>
</evidence>
<feature type="compositionally biased region" description="Low complexity" evidence="2">
    <location>
        <begin position="27"/>
        <end position="46"/>
    </location>
</feature>
<dbReference type="OrthoDB" id="687730at2759"/>
<feature type="region of interest" description="Disordered" evidence="2">
    <location>
        <begin position="745"/>
        <end position="769"/>
    </location>
</feature>
<reference evidence="4" key="1">
    <citation type="journal article" date="2015" name="Nat. Genet.">
        <title>The pineapple genome and the evolution of CAM photosynthesis.</title>
        <authorList>
            <person name="Ming R."/>
            <person name="VanBuren R."/>
            <person name="Wai C.M."/>
            <person name="Tang H."/>
            <person name="Schatz M.C."/>
            <person name="Bowers J.E."/>
            <person name="Lyons E."/>
            <person name="Wang M.L."/>
            <person name="Chen J."/>
            <person name="Biggers E."/>
            <person name="Zhang J."/>
            <person name="Huang L."/>
            <person name="Zhang L."/>
            <person name="Miao W."/>
            <person name="Zhang J."/>
            <person name="Ye Z."/>
            <person name="Miao C."/>
            <person name="Lin Z."/>
            <person name="Wang H."/>
            <person name="Zhou H."/>
            <person name="Yim W.C."/>
            <person name="Priest H.D."/>
            <person name="Zheng C."/>
            <person name="Woodhouse M."/>
            <person name="Edger P.P."/>
            <person name="Guyot R."/>
            <person name="Guo H.B."/>
            <person name="Guo H."/>
            <person name="Zheng G."/>
            <person name="Singh R."/>
            <person name="Sharma A."/>
            <person name="Min X."/>
            <person name="Zheng Y."/>
            <person name="Lee H."/>
            <person name="Gurtowski J."/>
            <person name="Sedlazeck F.J."/>
            <person name="Harkess A."/>
            <person name="McKain M.R."/>
            <person name="Liao Z."/>
            <person name="Fang J."/>
            <person name="Liu J."/>
            <person name="Zhang X."/>
            <person name="Zhang Q."/>
            <person name="Hu W."/>
            <person name="Qin Y."/>
            <person name="Wang K."/>
            <person name="Chen L.Y."/>
            <person name="Shirley N."/>
            <person name="Lin Y.R."/>
            <person name="Liu L.Y."/>
            <person name="Hernandez A.G."/>
            <person name="Wright C.L."/>
            <person name="Bulone V."/>
            <person name="Tuskan G.A."/>
            <person name="Heath K."/>
            <person name="Zee F."/>
            <person name="Moore P.H."/>
            <person name="Sunkar R."/>
            <person name="Leebens-Mack J.H."/>
            <person name="Mockler T."/>
            <person name="Bennetzen J.L."/>
            <person name="Freeling M."/>
            <person name="Sankoff D."/>
            <person name="Paterson A.H."/>
            <person name="Zhu X."/>
            <person name="Yang X."/>
            <person name="Smith J.A."/>
            <person name="Cushman J.C."/>
            <person name="Paull R.E."/>
            <person name="Yu Q."/>
        </authorList>
    </citation>
    <scope>NUCLEOTIDE SEQUENCE [LARGE SCALE GENOMIC DNA]</scope>
    <source>
        <strain evidence="4">cv. F153</strain>
    </source>
</reference>
<dbReference type="PANTHER" id="PTHR47458:SF1">
    <property type="entry name" value="SMAD_FHA DOMAIN-CONTAINING PROTEIN"/>
    <property type="match status" value="1"/>
</dbReference>
<dbReference type="PANTHER" id="PTHR47458">
    <property type="entry name" value="SMAD/FHA DOMAIN-CONTAINING PROTEIN"/>
    <property type="match status" value="1"/>
</dbReference>
<keyword evidence="1" id="KW-0175">Coiled coil</keyword>
<dbReference type="SUPFAM" id="SSF49879">
    <property type="entry name" value="SMAD/FHA domain"/>
    <property type="match status" value="1"/>
</dbReference>
<feature type="compositionally biased region" description="Polar residues" evidence="2">
    <location>
        <begin position="864"/>
        <end position="876"/>
    </location>
</feature>
<dbReference type="PROSITE" id="PS50006">
    <property type="entry name" value="FHA_DOMAIN"/>
    <property type="match status" value="1"/>
</dbReference>
<protein>
    <submittedName>
        <fullName evidence="5">Major antigen isoform X1</fullName>
    </submittedName>
</protein>
<sequence length="934" mass="102538">MADAAIDAAREVAPPPPPKASEREIRPSAAAAPSASSASSSASASSNPDMEAPPPKPRRSMASSDPKSEIQAVARKLADQPVENPDSAVWAVLTAISKSARKRPQGMNILLRASEHCLGRTVEDKNFRIPIMPVSGNHCRIFKDPAAVQNGELNTTSQLPVFLKDTSTNGTYLNWTKLRKDSPQARLHHGDIISFVAAPHCDSSYAFVYREVRGVTFPQNGNTVLKRKAEENAAESKRFKGIGIGSPDGPVSLDDVRSLQRSNTELRQQLESHVLTMEILRSENRASAARHENELKELKDVVANSYLDQLKELQHELDENKKELNSRNTSNLELRNSIKDLNERLSALKQSRVDADEIIQSQKATISELEVQLKEERNMRREEREDAEKDLKLALQKVQAEAQEEIKRQSDVYLRQQREQQEVINKLQESEKDVRSLVGALRSKLEDTRESLVASEKKVRQLEVQLHDEQLASANSRKRSETLESELKSLKDELESEKQVAREEAWAKVSALELEIAAAIRDLSTEKQRFQGARERIILRETQLRAFYSTTEEISALFAKQQEQLKAMQKTLEDEENDENASFGIDMNAPLSGNMRLAHAFQKETASLNSKREALAASPNKEQASRSSTSHDDDNVSNTEKHDCLGSQEGNTQDLECTSSERFFKGFGSDIEAVPAGEPTDTERVLGTESQVGEGGFCEKIRVLQKCNNTEGETMQLDDETQFQDKEETQLQEKAETQLQENAEIAGKLEDPTNGSIGGSQSRIEDTQNNTIRTADLLASEVPGSWAMSTAPSVNGENESPRNTGENDNGDGENTAAAATLLLCSEVQAAGSQSHSINGATKLTKDQEALNAMIAIVAPDFGQQLESEGGKSNSMSDAETEEGDNDGDATDDDSNAKKGSDVNDDDDYGDNAGDDNDGDGAGDGDEAMIEDSVG</sequence>
<feature type="compositionally biased region" description="Polar residues" evidence="2">
    <location>
        <begin position="753"/>
        <end position="769"/>
    </location>
</feature>
<feature type="region of interest" description="Disordered" evidence="2">
    <location>
        <begin position="1"/>
        <end position="70"/>
    </location>
</feature>
<reference evidence="5" key="2">
    <citation type="submission" date="2025-08" db="UniProtKB">
        <authorList>
            <consortium name="RefSeq"/>
        </authorList>
    </citation>
    <scope>IDENTIFICATION</scope>
    <source>
        <tissue evidence="5">Leaf</tissue>
    </source>
</reference>
<dbReference type="Gene3D" id="2.60.200.20">
    <property type="match status" value="1"/>
</dbReference>
<evidence type="ECO:0000259" key="3">
    <source>
        <dbReference type="PROSITE" id="PS50006"/>
    </source>
</evidence>
<dbReference type="AlphaFoldDB" id="A0A6P5FDR5"/>
<dbReference type="Pfam" id="PF00498">
    <property type="entry name" value="FHA"/>
    <property type="match status" value="1"/>
</dbReference>
<feature type="compositionally biased region" description="Low complexity" evidence="2">
    <location>
        <begin position="803"/>
        <end position="813"/>
    </location>
</feature>
<feature type="compositionally biased region" description="Polar residues" evidence="2">
    <location>
        <begin position="787"/>
        <end position="802"/>
    </location>
</feature>